<proteinExistence type="predicted"/>
<dbReference type="EMBL" id="CP022542">
    <property type="protein sequence ID" value="ASP23581.1"/>
    <property type="molecule type" value="Genomic_DNA"/>
</dbReference>
<dbReference type="GO" id="GO:0016301">
    <property type="term" value="F:kinase activity"/>
    <property type="evidence" value="ECO:0007669"/>
    <property type="project" value="UniProtKB-KW"/>
</dbReference>
<accession>A0A222EC92</accession>
<keyword evidence="1" id="KW-0614">Plasmid</keyword>
<protein>
    <submittedName>
        <fullName evidence="1">HprK_rel_A: HprK-related kinase A</fullName>
    </submittedName>
</protein>
<name>A0A222EC92_9RHOB</name>
<keyword evidence="1" id="KW-0418">Kinase</keyword>
<dbReference type="Gene3D" id="3.40.50.300">
    <property type="entry name" value="P-loop containing nucleotide triphosphate hydrolases"/>
    <property type="match status" value="1"/>
</dbReference>
<organism evidence="1 2">
    <name type="scientific">Antarctobacter heliothermus</name>
    <dbReference type="NCBI Taxonomy" id="74033"/>
    <lineage>
        <taxon>Bacteria</taxon>
        <taxon>Pseudomonadati</taxon>
        <taxon>Pseudomonadota</taxon>
        <taxon>Alphaproteobacteria</taxon>
        <taxon>Rhodobacterales</taxon>
        <taxon>Roseobacteraceae</taxon>
        <taxon>Antarctobacter</taxon>
    </lineage>
</organism>
<keyword evidence="1" id="KW-0808">Transferase</keyword>
<dbReference type="InterPro" id="IPR027417">
    <property type="entry name" value="P-loop_NTPase"/>
</dbReference>
<dbReference type="KEGG" id="aht:ANTHELSMS3_04683"/>
<evidence type="ECO:0000313" key="2">
    <source>
        <dbReference type="Proteomes" id="UP000203589"/>
    </source>
</evidence>
<gene>
    <name evidence="1" type="ORF">ANTHELSMS3_04683</name>
</gene>
<dbReference type="AlphaFoldDB" id="A0A222EC92"/>
<evidence type="ECO:0000313" key="1">
    <source>
        <dbReference type="EMBL" id="ASP23581.1"/>
    </source>
</evidence>
<keyword evidence="2" id="KW-1185">Reference proteome</keyword>
<reference evidence="1 2" key="1">
    <citation type="submission" date="2017-07" db="EMBL/GenBank/DDBJ databases">
        <title>Genome Sequence of Antarctobacter heliothermus Strain SMS3 Isolated from a culture of the Diatom Skeletonema marinoi.</title>
        <authorList>
            <person name="Topel M."/>
            <person name="Pinder M.I.M."/>
            <person name="Johansson O.N."/>
            <person name="Kourtchenko O."/>
            <person name="Godhe A."/>
            <person name="Clarke A.K."/>
        </authorList>
    </citation>
    <scope>NUCLEOTIDE SEQUENCE [LARGE SCALE GENOMIC DNA]</scope>
    <source>
        <strain evidence="1 2">SMS3</strain>
        <plasmid evidence="2">Plasmid psms3-2</plasmid>
    </source>
</reference>
<geneLocation type="plasmid" evidence="2">
    <name>psms3-2</name>
</geneLocation>
<dbReference type="SUPFAM" id="SSF53795">
    <property type="entry name" value="PEP carboxykinase-like"/>
    <property type="match status" value="1"/>
</dbReference>
<dbReference type="Proteomes" id="UP000203589">
    <property type="component" value="Plasmid pSMS3-2"/>
</dbReference>
<sequence length="322" mass="33638">MFGDVCSGAPRTTSECVGPLKALCARHGWRVAISGDLPASSPCAVPSWSDPQNSLRVSRIVDDFGVLIVNFLNLAVAEVSPPSNTIQVFPLVPGLSPHTLEHFVLDVLLPRLIAEDAPLVVHGALMSRGDDGICLVGDSGRGKSTLSAALRAAGWDFHGDDALVLRPDGAGITAQATYPSLRLLPDSLQQLFPEPPAGLSPVADYLDKYRFDPGNMADPTLPCRLRAVFVLGGDVGTAAATALTASRLCMTLIGQAFALDPSDPKGAHARLSAASAVAAAVPGFMLDYPRDYACLPEVIEKIGAILLEAGQNEAAGPADRNE</sequence>